<protein>
    <recommendedName>
        <fullName evidence="4 9">Carbonic anhydrase</fullName>
        <ecNumber evidence="4 9">4.2.1.1</ecNumber>
    </recommendedName>
</protein>
<accession>A0A6S8L4K1</accession>
<feature type="chain" id="PRO_5035956798" description="Carbonic anhydrase" evidence="9">
    <location>
        <begin position="23"/>
        <end position="456"/>
    </location>
</feature>
<comment type="cofactor">
    <cofactor evidence="1 9">
        <name>Zn(2+)</name>
        <dbReference type="ChEBI" id="CHEBI:29105"/>
    </cofactor>
</comment>
<evidence type="ECO:0000256" key="2">
    <source>
        <dbReference type="ARBA" id="ARBA00002904"/>
    </source>
</evidence>
<evidence type="ECO:0000259" key="10">
    <source>
        <dbReference type="PROSITE" id="PS51144"/>
    </source>
</evidence>
<proteinExistence type="inferred from homology"/>
<dbReference type="Gene3D" id="3.10.200.10">
    <property type="entry name" value="Alpha carbonic anhydrase"/>
    <property type="match status" value="1"/>
</dbReference>
<name>A0A6S8L4K1_DUNTE</name>
<evidence type="ECO:0000256" key="5">
    <source>
        <dbReference type="ARBA" id="ARBA00022723"/>
    </source>
</evidence>
<evidence type="ECO:0000256" key="8">
    <source>
        <dbReference type="ARBA" id="ARBA00048348"/>
    </source>
</evidence>
<evidence type="ECO:0000256" key="9">
    <source>
        <dbReference type="RuleBase" id="RU367011"/>
    </source>
</evidence>
<dbReference type="EC" id="4.2.1.1" evidence="4 9"/>
<dbReference type="InterPro" id="IPR036398">
    <property type="entry name" value="CA_dom_sf"/>
</dbReference>
<dbReference type="EMBL" id="HBIP01016991">
    <property type="protein sequence ID" value="CAE0494911.1"/>
    <property type="molecule type" value="Transcribed_RNA"/>
</dbReference>
<evidence type="ECO:0000256" key="6">
    <source>
        <dbReference type="ARBA" id="ARBA00022833"/>
    </source>
</evidence>
<dbReference type="InterPro" id="IPR001148">
    <property type="entry name" value="CA_dom"/>
</dbReference>
<gene>
    <name evidence="11" type="ORF">DTER00134_LOCUS9984</name>
    <name evidence="12" type="ORF">DTER00134_LOCUS9985</name>
</gene>
<reference evidence="11" key="1">
    <citation type="submission" date="2021-01" db="EMBL/GenBank/DDBJ databases">
        <authorList>
            <person name="Corre E."/>
            <person name="Pelletier E."/>
            <person name="Niang G."/>
            <person name="Scheremetjew M."/>
            <person name="Finn R."/>
            <person name="Kale V."/>
            <person name="Holt S."/>
            <person name="Cochrane G."/>
            <person name="Meng A."/>
            <person name="Brown T."/>
            <person name="Cohen L."/>
        </authorList>
    </citation>
    <scope>NUCLEOTIDE SEQUENCE</scope>
    <source>
        <strain evidence="11">CCMP1320</strain>
    </source>
</reference>
<dbReference type="GO" id="GO:0004089">
    <property type="term" value="F:carbonate dehydratase activity"/>
    <property type="evidence" value="ECO:0007669"/>
    <property type="project" value="UniProtKB-UniRule"/>
</dbReference>
<dbReference type="PANTHER" id="PTHR18952:SF265">
    <property type="entry name" value="CARBONIC ANHYDRASE"/>
    <property type="match status" value="1"/>
</dbReference>
<dbReference type="PROSITE" id="PS00162">
    <property type="entry name" value="ALPHA_CA_1"/>
    <property type="match status" value="1"/>
</dbReference>
<comment type="function">
    <text evidence="2 9">Reversible hydration of carbon dioxide.</text>
</comment>
<keyword evidence="9" id="KW-0732">Signal</keyword>
<feature type="domain" description="Alpha-carbonic anhydrase" evidence="10">
    <location>
        <begin position="44"/>
        <end position="299"/>
    </location>
</feature>
<evidence type="ECO:0000256" key="7">
    <source>
        <dbReference type="ARBA" id="ARBA00023239"/>
    </source>
</evidence>
<evidence type="ECO:0000313" key="11">
    <source>
        <dbReference type="EMBL" id="CAE0494911.1"/>
    </source>
</evidence>
<dbReference type="SUPFAM" id="SSF51069">
    <property type="entry name" value="Carbonic anhydrase"/>
    <property type="match status" value="1"/>
</dbReference>
<organism evidence="11">
    <name type="scientific">Dunaliella tertiolecta</name>
    <name type="common">Green alga</name>
    <dbReference type="NCBI Taxonomy" id="3047"/>
    <lineage>
        <taxon>Eukaryota</taxon>
        <taxon>Viridiplantae</taxon>
        <taxon>Chlorophyta</taxon>
        <taxon>core chlorophytes</taxon>
        <taxon>Chlorophyceae</taxon>
        <taxon>CS clade</taxon>
        <taxon>Chlamydomonadales</taxon>
        <taxon>Dunaliellaceae</taxon>
        <taxon>Dunaliella</taxon>
    </lineage>
</organism>
<dbReference type="GO" id="GO:0008270">
    <property type="term" value="F:zinc ion binding"/>
    <property type="evidence" value="ECO:0007669"/>
    <property type="project" value="UniProtKB-UniRule"/>
</dbReference>
<evidence type="ECO:0000256" key="3">
    <source>
        <dbReference type="ARBA" id="ARBA00010718"/>
    </source>
</evidence>
<dbReference type="PROSITE" id="PS51144">
    <property type="entry name" value="ALPHA_CA_2"/>
    <property type="match status" value="1"/>
</dbReference>
<comment type="catalytic activity">
    <reaction evidence="8 9">
        <text>hydrogencarbonate + H(+) = CO2 + H2O</text>
        <dbReference type="Rhea" id="RHEA:10748"/>
        <dbReference type="ChEBI" id="CHEBI:15377"/>
        <dbReference type="ChEBI" id="CHEBI:15378"/>
        <dbReference type="ChEBI" id="CHEBI:16526"/>
        <dbReference type="ChEBI" id="CHEBI:17544"/>
        <dbReference type="EC" id="4.2.1.1"/>
    </reaction>
</comment>
<dbReference type="InterPro" id="IPR023561">
    <property type="entry name" value="Carbonic_anhydrase_a-class"/>
</dbReference>
<evidence type="ECO:0000313" key="12">
    <source>
        <dbReference type="EMBL" id="CAE0494912.1"/>
    </source>
</evidence>
<dbReference type="SMART" id="SM01057">
    <property type="entry name" value="Carb_anhydrase"/>
    <property type="match status" value="1"/>
</dbReference>
<keyword evidence="6 9" id="KW-0862">Zinc</keyword>
<dbReference type="EMBL" id="HBIP01016992">
    <property type="protein sequence ID" value="CAE0494912.1"/>
    <property type="molecule type" value="Transcribed_RNA"/>
</dbReference>
<keyword evidence="5 9" id="KW-0479">Metal-binding</keyword>
<evidence type="ECO:0000256" key="1">
    <source>
        <dbReference type="ARBA" id="ARBA00001947"/>
    </source>
</evidence>
<dbReference type="InterPro" id="IPR041891">
    <property type="entry name" value="Alpha_CA_prokaryot-like"/>
</dbReference>
<keyword evidence="7 9" id="KW-0456">Lyase</keyword>
<evidence type="ECO:0000256" key="4">
    <source>
        <dbReference type="ARBA" id="ARBA00012925"/>
    </source>
</evidence>
<dbReference type="Pfam" id="PF00194">
    <property type="entry name" value="Carb_anhydrase"/>
    <property type="match status" value="1"/>
</dbReference>
<comment type="similarity">
    <text evidence="3 9">Belongs to the alpha-carbonic anhydrase family.</text>
</comment>
<dbReference type="PANTHER" id="PTHR18952">
    <property type="entry name" value="CARBONIC ANHYDRASE"/>
    <property type="match status" value="1"/>
</dbReference>
<dbReference type="CDD" id="cd03124">
    <property type="entry name" value="alpha_CA_prokaryotic_like"/>
    <property type="match status" value="1"/>
</dbReference>
<sequence length="456" mass="49314">MASRRVCLLGALFAVLSVAIEGHSASSEASVASTARRQLKAQPHEYNYIRHGADWTGLGQCGGNAQSPIDIVTTELVDPSEEGVERGVSGASFNDLPTATLTDVKVNLEQDMKFSFAVPSDISLPTITIGEVEHKFTPLQVHFHHFASEHTVDGMEYPLEAHVVMQSDQDENQLAVLGILYKYGEEDPFLKKLTDAALTAINQGDASYGSKEVPLDVTINVREDLLPSKSLDYYGYDGSLTTPSCDEIVKWHVFTTPRTLSVEQEKVFNDATLKAHADAYTTNNRIIQPKNGRSVYIYNSPRSTIRATYGIAFSTGSTAASAFGKFQAGTRLGCSNCDSFTSEERDFILGVQNRAMQGTNALAAVISDIVIQGKRRSLLQQTIADLTITYTFDSSANADPEGAVRRLSNDVLKDSTNGLADVDLKTTEDLTPGGASSIRVGLGLLMALVMSLVLTL</sequence>
<dbReference type="AlphaFoldDB" id="A0A6S8L4K1"/>
<dbReference type="InterPro" id="IPR018338">
    <property type="entry name" value="Carbonic_anhydrase_a-class_CS"/>
</dbReference>
<feature type="signal peptide" evidence="9">
    <location>
        <begin position="1"/>
        <end position="22"/>
    </location>
</feature>